<dbReference type="STRING" id="1461694.ATO9_07725"/>
<comment type="caution">
    <text evidence="2">The sequence shown here is derived from an EMBL/GenBank/DDBJ whole genome shotgun (WGS) entry which is preliminary data.</text>
</comment>
<name>A0A0A0EG33_9RHOB</name>
<dbReference type="Gene3D" id="3.10.180.10">
    <property type="entry name" value="2,3-Dihydroxybiphenyl 1,2-Dioxygenase, domain 1"/>
    <property type="match status" value="1"/>
</dbReference>
<dbReference type="EMBL" id="AQQX01000002">
    <property type="protein sequence ID" value="KGM49886.1"/>
    <property type="molecule type" value="Genomic_DNA"/>
</dbReference>
<evidence type="ECO:0000313" key="2">
    <source>
        <dbReference type="EMBL" id="KGM49886.1"/>
    </source>
</evidence>
<dbReference type="InterPro" id="IPR025870">
    <property type="entry name" value="Glyoxalase-like_dom"/>
</dbReference>
<evidence type="ECO:0000313" key="3">
    <source>
        <dbReference type="Proteomes" id="UP000030004"/>
    </source>
</evidence>
<dbReference type="Proteomes" id="UP000030004">
    <property type="component" value="Unassembled WGS sequence"/>
</dbReference>
<accession>A0A0A0EG33</accession>
<dbReference type="AlphaFoldDB" id="A0A0A0EG33"/>
<dbReference type="RefSeq" id="WP_043747286.1">
    <property type="nucleotide sequence ID" value="NZ_AQQX01000002.1"/>
</dbReference>
<reference evidence="2 3" key="1">
    <citation type="journal article" date="2015" name="Antonie Van Leeuwenhoek">
        <title>Pseudooceanicola atlanticus gen. nov. sp. nov., isolated from surface seawater of the Atlantic Ocean and reclassification of Oceanicola batsensis, Oceanicola marinus, Oceanicola nitratireducens, Oceanicola nanhaiensis, Oceanicola antarcticus and Oceanicola flagellatus, as Pseudooceanicola batsensis comb. nov., Pseudooceanicola marinus comb. nov., Pseudooceanicola nitratireducens comb. nov., Pseudooceanicola nanhaiensis comb. nov., Pseudooceanicola antarcticus comb. nov., and Pseudooceanicola flagellatus comb. nov.</title>
        <authorList>
            <person name="Lai Q."/>
            <person name="Li G."/>
            <person name="Liu X."/>
            <person name="Du Y."/>
            <person name="Sun F."/>
            <person name="Shao Z."/>
        </authorList>
    </citation>
    <scope>NUCLEOTIDE SEQUENCE [LARGE SCALE GENOMIC DNA]</scope>
    <source>
        <strain evidence="2 3">22II-s11g</strain>
    </source>
</reference>
<protein>
    <recommendedName>
        <fullName evidence="1">Glyoxalase-like domain-containing protein</fullName>
    </recommendedName>
</protein>
<dbReference type="eggNOG" id="COG0346">
    <property type="taxonomic scope" value="Bacteria"/>
</dbReference>
<gene>
    <name evidence="2" type="ORF">ATO9_07725</name>
</gene>
<dbReference type="Pfam" id="PF13468">
    <property type="entry name" value="Glyoxalase_3"/>
    <property type="match status" value="1"/>
</dbReference>
<evidence type="ECO:0000259" key="1">
    <source>
        <dbReference type="Pfam" id="PF13468"/>
    </source>
</evidence>
<dbReference type="InterPro" id="IPR029068">
    <property type="entry name" value="Glyas_Bleomycin-R_OHBP_Dase"/>
</dbReference>
<keyword evidence="3" id="KW-1185">Reference proteome</keyword>
<sequence length="205" mass="22288">MTLTLDHIVVAAPSLEAGVDHVRELTGLEMGPGGEHPLMGTHNRLLRLGADSFLEVIAVNPDAPAPDRPRWFGLDQPVQKPHLAHWVLRCSDMTTMLPDMPGLLGPAIPVTRGDLSWLLTVPKDGYLPLDGAMPSILEWKADPLPPTQMQGGEAELLSLTVQHPDAAWIGAQLAARLIDPRIRFFPGPQFMAADLMIDGQVVRLT</sequence>
<organism evidence="2 3">
    <name type="scientific">Pseudooceanicola atlanticus</name>
    <dbReference type="NCBI Taxonomy" id="1461694"/>
    <lineage>
        <taxon>Bacteria</taxon>
        <taxon>Pseudomonadati</taxon>
        <taxon>Pseudomonadota</taxon>
        <taxon>Alphaproteobacteria</taxon>
        <taxon>Rhodobacterales</taxon>
        <taxon>Paracoccaceae</taxon>
        <taxon>Pseudooceanicola</taxon>
    </lineage>
</organism>
<feature type="domain" description="Glyoxalase-like" evidence="1">
    <location>
        <begin position="5"/>
        <end position="174"/>
    </location>
</feature>
<proteinExistence type="predicted"/>
<dbReference type="OrthoDB" id="8451710at2"/>